<name>A0AAN7Z3U7_9MYCE</name>
<protein>
    <submittedName>
        <fullName evidence="2">Uncharacterized protein</fullName>
    </submittedName>
</protein>
<evidence type="ECO:0000313" key="3">
    <source>
        <dbReference type="Proteomes" id="UP001344447"/>
    </source>
</evidence>
<gene>
    <name evidence="2" type="ORF">RB653_005086</name>
</gene>
<proteinExistence type="predicted"/>
<keyword evidence="3" id="KW-1185">Reference proteome</keyword>
<feature type="transmembrane region" description="Helical" evidence="1">
    <location>
        <begin position="120"/>
        <end position="140"/>
    </location>
</feature>
<evidence type="ECO:0000313" key="2">
    <source>
        <dbReference type="EMBL" id="KAK5583490.1"/>
    </source>
</evidence>
<keyword evidence="1" id="KW-0472">Membrane</keyword>
<evidence type="ECO:0000256" key="1">
    <source>
        <dbReference type="SAM" id="Phobius"/>
    </source>
</evidence>
<dbReference type="AlphaFoldDB" id="A0AAN7Z3U7"/>
<organism evidence="2 3">
    <name type="scientific">Dictyostelium firmibasis</name>
    <dbReference type="NCBI Taxonomy" id="79012"/>
    <lineage>
        <taxon>Eukaryota</taxon>
        <taxon>Amoebozoa</taxon>
        <taxon>Evosea</taxon>
        <taxon>Eumycetozoa</taxon>
        <taxon>Dictyostelia</taxon>
        <taxon>Dictyosteliales</taxon>
        <taxon>Dictyosteliaceae</taxon>
        <taxon>Dictyostelium</taxon>
    </lineage>
</organism>
<comment type="caution">
    <text evidence="2">The sequence shown here is derived from an EMBL/GenBank/DDBJ whole genome shotgun (WGS) entry which is preliminary data.</text>
</comment>
<sequence>MCNSIILENKLFDSHWENKNHIIFQNLIPTDNNNINYNNNVIENSLNTDNNNETFYNSNIPSESQLNNYSRFGFKPSQSQINSFKNNENENNYQLSFIIKSLFLLFLYILFYNYQLVSKLFIIILSLNFIITITFINSNFKFQNSKKLNKIYKLIHKIQSKIITLN</sequence>
<reference evidence="2 3" key="1">
    <citation type="submission" date="2023-11" db="EMBL/GenBank/DDBJ databases">
        <title>Dfirmibasis_genome.</title>
        <authorList>
            <person name="Edelbroek B."/>
            <person name="Kjellin J."/>
            <person name="Jerlstrom-Hultqvist J."/>
            <person name="Soderbom F."/>
        </authorList>
    </citation>
    <scope>NUCLEOTIDE SEQUENCE [LARGE SCALE GENOMIC DNA]</scope>
    <source>
        <strain evidence="2 3">TNS-C-14</strain>
    </source>
</reference>
<dbReference type="Proteomes" id="UP001344447">
    <property type="component" value="Unassembled WGS sequence"/>
</dbReference>
<keyword evidence="1" id="KW-0812">Transmembrane</keyword>
<keyword evidence="1" id="KW-1133">Transmembrane helix</keyword>
<feature type="transmembrane region" description="Helical" evidence="1">
    <location>
        <begin position="95"/>
        <end position="114"/>
    </location>
</feature>
<accession>A0AAN7Z3U7</accession>
<dbReference type="EMBL" id="JAVFKY010000001">
    <property type="protein sequence ID" value="KAK5583490.1"/>
    <property type="molecule type" value="Genomic_DNA"/>
</dbReference>